<gene>
    <name evidence="1" type="ORF">DERYTH_LOCUS26525</name>
</gene>
<dbReference type="AlphaFoldDB" id="A0A9N9KA63"/>
<comment type="caution">
    <text evidence="1">The sequence shown here is derived from an EMBL/GenBank/DDBJ whole genome shotgun (WGS) entry which is preliminary data.</text>
</comment>
<dbReference type="Proteomes" id="UP000789405">
    <property type="component" value="Unassembled WGS sequence"/>
</dbReference>
<protein>
    <submittedName>
        <fullName evidence="1">22819_t:CDS:1</fullName>
    </submittedName>
</protein>
<reference evidence="1" key="1">
    <citation type="submission" date="2021-06" db="EMBL/GenBank/DDBJ databases">
        <authorList>
            <person name="Kallberg Y."/>
            <person name="Tangrot J."/>
            <person name="Rosling A."/>
        </authorList>
    </citation>
    <scope>NUCLEOTIDE SEQUENCE</scope>
    <source>
        <strain evidence="1">MA453B</strain>
    </source>
</reference>
<keyword evidence="2" id="KW-1185">Reference proteome</keyword>
<evidence type="ECO:0000313" key="1">
    <source>
        <dbReference type="EMBL" id="CAG8817916.1"/>
    </source>
</evidence>
<evidence type="ECO:0000313" key="2">
    <source>
        <dbReference type="Proteomes" id="UP000789405"/>
    </source>
</evidence>
<name>A0A9N9KA63_9GLOM</name>
<accession>A0A9N9KA63</accession>
<dbReference type="EMBL" id="CAJVPY010055853">
    <property type="protein sequence ID" value="CAG8817916.1"/>
    <property type="molecule type" value="Genomic_DNA"/>
</dbReference>
<dbReference type="OrthoDB" id="2431171at2759"/>
<sequence length="54" mass="6681">MGQWIVYYYKSWFSKPPCSILRELQYYENEEYPFNKETFDQFGGDFYNIGIFVK</sequence>
<organism evidence="1 2">
    <name type="scientific">Dentiscutata erythropus</name>
    <dbReference type="NCBI Taxonomy" id="1348616"/>
    <lineage>
        <taxon>Eukaryota</taxon>
        <taxon>Fungi</taxon>
        <taxon>Fungi incertae sedis</taxon>
        <taxon>Mucoromycota</taxon>
        <taxon>Glomeromycotina</taxon>
        <taxon>Glomeromycetes</taxon>
        <taxon>Diversisporales</taxon>
        <taxon>Gigasporaceae</taxon>
        <taxon>Dentiscutata</taxon>
    </lineage>
</organism>
<feature type="non-terminal residue" evidence="1">
    <location>
        <position position="54"/>
    </location>
</feature>
<proteinExistence type="predicted"/>